<dbReference type="Proteomes" id="UP000295684">
    <property type="component" value="Unassembled WGS sequence"/>
</dbReference>
<feature type="signal peptide" evidence="1">
    <location>
        <begin position="1"/>
        <end position="20"/>
    </location>
</feature>
<sequence length="164" mass="18152">MTRKTIVCALLMFAAHTTFAQDEFNVEVPKDIIILNSTKDYKTALSTAKKASVLLRKKLDLRGLMPNNKIGLSMSKGDCMEDAGGDETGYPCYPARGDGAAINDDYISVEYSNAYKGFAKGYYIVVAAITDVKSLDMKNKLAAIKKKYPDAYAKRTNIWRGCMH</sequence>
<reference evidence="2 3" key="1">
    <citation type="submission" date="2019-03" db="EMBL/GenBank/DDBJ databases">
        <title>Genomic Encyclopedia of Type Strains, Phase IV (KMG-IV): sequencing the most valuable type-strain genomes for metagenomic binning, comparative biology and taxonomic classification.</title>
        <authorList>
            <person name="Goeker M."/>
        </authorList>
    </citation>
    <scope>NUCLEOTIDE SEQUENCE [LARGE SCALE GENOMIC DNA]</scope>
    <source>
        <strain evidence="2 3">DSM 103236</strain>
    </source>
</reference>
<feature type="chain" id="PRO_5020871531" evidence="1">
    <location>
        <begin position="21"/>
        <end position="164"/>
    </location>
</feature>
<evidence type="ECO:0000313" key="3">
    <source>
        <dbReference type="Proteomes" id="UP000295684"/>
    </source>
</evidence>
<comment type="caution">
    <text evidence="2">The sequence shown here is derived from an EMBL/GenBank/DDBJ whole genome shotgun (WGS) entry which is preliminary data.</text>
</comment>
<gene>
    <name evidence="2" type="ORF">EV200_106211</name>
</gene>
<organism evidence="2 3">
    <name type="scientific">Pedobacter psychrotolerans</name>
    <dbReference type="NCBI Taxonomy" id="1843235"/>
    <lineage>
        <taxon>Bacteria</taxon>
        <taxon>Pseudomonadati</taxon>
        <taxon>Bacteroidota</taxon>
        <taxon>Sphingobacteriia</taxon>
        <taxon>Sphingobacteriales</taxon>
        <taxon>Sphingobacteriaceae</taxon>
        <taxon>Pedobacter</taxon>
    </lineage>
</organism>
<evidence type="ECO:0000256" key="1">
    <source>
        <dbReference type="SAM" id="SignalP"/>
    </source>
</evidence>
<protein>
    <submittedName>
        <fullName evidence="2">Uncharacterized protein</fullName>
    </submittedName>
</protein>
<name>A0A4R2H8G5_9SPHI</name>
<evidence type="ECO:0000313" key="2">
    <source>
        <dbReference type="EMBL" id="TCO22569.1"/>
    </source>
</evidence>
<dbReference type="AlphaFoldDB" id="A0A4R2H8G5"/>
<keyword evidence="1" id="KW-0732">Signal</keyword>
<dbReference type="EMBL" id="SLWO01000006">
    <property type="protein sequence ID" value="TCO22569.1"/>
    <property type="molecule type" value="Genomic_DNA"/>
</dbReference>
<accession>A0A4R2H8G5</accession>
<dbReference type="RefSeq" id="WP_132534517.1">
    <property type="nucleotide sequence ID" value="NZ_BMJO01000006.1"/>
</dbReference>
<proteinExistence type="predicted"/>
<dbReference type="OrthoDB" id="666021at2"/>